<dbReference type="Proteomes" id="UP000031599">
    <property type="component" value="Unassembled WGS sequence"/>
</dbReference>
<feature type="compositionally biased region" description="Polar residues" evidence="4">
    <location>
        <begin position="1411"/>
        <end position="1424"/>
    </location>
</feature>
<organism evidence="6 7">
    <name type="scientific">Enhygromyxa salina</name>
    <dbReference type="NCBI Taxonomy" id="215803"/>
    <lineage>
        <taxon>Bacteria</taxon>
        <taxon>Pseudomonadati</taxon>
        <taxon>Myxococcota</taxon>
        <taxon>Polyangia</taxon>
        <taxon>Nannocystales</taxon>
        <taxon>Nannocystaceae</taxon>
        <taxon>Enhygromyxa</taxon>
    </lineage>
</organism>
<dbReference type="EMBL" id="JMCC02000006">
    <property type="protein sequence ID" value="KIG19094.1"/>
    <property type="molecule type" value="Genomic_DNA"/>
</dbReference>
<feature type="binding site" evidence="3">
    <location>
        <begin position="1633"/>
        <end position="1640"/>
    </location>
    <ligand>
        <name>ATP</name>
        <dbReference type="ChEBI" id="CHEBI:30616"/>
    </ligand>
</feature>
<dbReference type="PANTHER" id="PTHR22683">
    <property type="entry name" value="SPORULATION PROTEIN RELATED"/>
    <property type="match status" value="1"/>
</dbReference>
<dbReference type="PANTHER" id="PTHR22683:SF41">
    <property type="entry name" value="DNA TRANSLOCASE FTSK"/>
    <property type="match status" value="1"/>
</dbReference>
<dbReference type="RefSeq" id="WP_146657939.1">
    <property type="nucleotide sequence ID" value="NZ_JMCC02000006.1"/>
</dbReference>
<feature type="region of interest" description="Disordered" evidence="4">
    <location>
        <begin position="1411"/>
        <end position="1460"/>
    </location>
</feature>
<reference evidence="6 7" key="1">
    <citation type="submission" date="2014-12" db="EMBL/GenBank/DDBJ databases">
        <title>Genome assembly of Enhygromyxa salina DSM 15201.</title>
        <authorList>
            <person name="Sharma G."/>
            <person name="Subramanian S."/>
        </authorList>
    </citation>
    <scope>NUCLEOTIDE SEQUENCE [LARGE SCALE GENOMIC DNA]</scope>
    <source>
        <strain evidence="6 7">DSM 15201</strain>
    </source>
</reference>
<dbReference type="InterPro" id="IPR050206">
    <property type="entry name" value="FtsK/SpoIIIE/SftA"/>
</dbReference>
<feature type="compositionally biased region" description="Pro residues" evidence="4">
    <location>
        <begin position="1450"/>
        <end position="1459"/>
    </location>
</feature>
<dbReference type="SUPFAM" id="SSF52540">
    <property type="entry name" value="P-loop containing nucleoside triphosphate hydrolases"/>
    <property type="match status" value="1"/>
</dbReference>
<evidence type="ECO:0000256" key="1">
    <source>
        <dbReference type="ARBA" id="ARBA00022741"/>
    </source>
</evidence>
<protein>
    <submittedName>
        <fullName evidence="6">Cell division protein FtsK</fullName>
    </submittedName>
</protein>
<dbReference type="Gene3D" id="3.40.50.300">
    <property type="entry name" value="P-loop containing nucleotide triphosphate hydrolases"/>
    <property type="match status" value="1"/>
</dbReference>
<evidence type="ECO:0000256" key="4">
    <source>
        <dbReference type="SAM" id="MobiDB-lite"/>
    </source>
</evidence>
<dbReference type="Pfam" id="PF01580">
    <property type="entry name" value="FtsK_SpoIIIE"/>
    <property type="match status" value="1"/>
</dbReference>
<dbReference type="GO" id="GO:0005524">
    <property type="term" value="F:ATP binding"/>
    <property type="evidence" value="ECO:0007669"/>
    <property type="project" value="UniProtKB-UniRule"/>
</dbReference>
<dbReference type="GO" id="GO:0051301">
    <property type="term" value="P:cell division"/>
    <property type="evidence" value="ECO:0007669"/>
    <property type="project" value="UniProtKB-KW"/>
</dbReference>
<evidence type="ECO:0000313" key="7">
    <source>
        <dbReference type="Proteomes" id="UP000031599"/>
    </source>
</evidence>
<dbReference type="GO" id="GO:0003677">
    <property type="term" value="F:DNA binding"/>
    <property type="evidence" value="ECO:0007669"/>
    <property type="project" value="InterPro"/>
</dbReference>
<dbReference type="PROSITE" id="PS50901">
    <property type="entry name" value="FTSK"/>
    <property type="match status" value="1"/>
</dbReference>
<sequence length="1854" mass="204718">MNTKLHIPVPFGESCCRVFLRRVCAQGQRTSNRHIVDYLPPKVAEALHAGLIEVADNEVSFDVRADNGEVTREVLAAIPVPELDAELIAILVVAEGRASTGTFTQNTVTEGFASYLRDHYVDGADRHRFLVTITAEGNETQKSAQDLLADSELLSLGLLLQDILAHRGLASSQSLCDVASVYHVYNRHELDWQSVTARFERYIDEVADAPTSEQGAKLPMLGCFLPDASQNFVDGERIHVLEKKDQLRRERGASRLFDNAMVREFLEETLNDPLVDPEPVLREVLPHDHEKANKIANAGPQGLSTLDAGTFVGQDNRKRKRTKLRFEVSSIDVVGAQFFRVLGTDNNVDLIVTANSPFRVDVEMSGEVKDRQTPQLITWNDEKNKPLLKRVIPRGTKVRYEFEAPSREFQVMRLALASGPRAMANPYDTIDLAVYAGDCEQILVEEARQLSLEDQAWIVRGETSFELHHGDTIDRIVPAERTTDEEDEEDLDRKRLLTFSETPLSPQVVEYDDTPAEEDETSPLESLLELAAYEGQKPAPRTRKAFADADHYLDAVRNISQVGPTWRVDLQGGVQCEIQPAGRARGFVYEHAVELLLGDSGSCRVEKPSSGEFRTVSWGDGLESLSELRRARAVVFAGIGELAKEKISGLRTAPGGGVPLSLLPLHRAANEINEYLAAWTRAARSSLAAAAYSAVHDALLQLDTLRLLDDKGRVERLVVVPTHPWLLGALLAYQSVLDRNLHAQGERYPLTRGEVDELVPRSALEDWHLQHAGNRRLRMTDAAPFHFEFKSKKQGEQADSLGYISRIVATKLERYLEMHPHLRDERRTLRLGFVNPGDGRPFLAGLHAWLRALMPRNRQRILPLEQIPAIDVLFFSTSGQQDDEVGSSFEEFFKAQIGNADEDVVRQTLLGRLRYRRCQGSGPAKPVDGVHLCFARGLVDSHSQDPKTGLLADGWDGAFGDGLLTTYLRRTLPGVSRGEFTSRRGLWVPPESQGLRGALAAILALQRACKDSDPSPEKALFWDCRLPNLASMAPTYEHSDWVVHLDRELSLELFEGNGDENTPTIIEYSDQEVPQSPGFDTITATTRAEPYYDQLSEMLSLVGMDMEGREQDARDAAHDILSDINALSGSWALDFLVGSLADKDQRTRLMGNIGAALAYRWLRRVEGGDGGGSVIKTSVGDVVPVFISLEELIRATPAARLKKSDGLIHRYRKQRKTDDGEKWCDDILVMYLTKTEDGQPSRLYGRIVEVKFGRTILGARDKAVAQVKGTNELFRSNLGGGNTTVDAPFKNKLLSLLLKAQLEQAVAMGALSRDVYKFLNIPAFSTNLATSNYTVDYMIGADGQNLFGDAFLLYTGDSDNVPPISTRIQDGVRVVTLGFKHVEWLAFNLDNSPTLVENPASTLPRLGRYTTVQTSPGKSHVTTEASREADSVPEGVAVAEHEDNSEPEVVPAPPEPAPVEKPSVEVAQEDVADVLSLKDASDIPVKMAPYPDDAVLAVTKRLEQALNGHKIRVAGAPSAREVDRGPRLLRAYVRLEAGESINSVRRCSEDIARVVGTEASDIHISNVPERHSIALDLPVAGMSYAVDFGEVYEHASFRAARAELQLGFCAGIDVTGRALWADLAEMPHMLVAGTTGSGKTVFLRGVILTLLLSHSPKELEIHLSSSKPMDFKIFTKAPHSRGRAMASDPGAALALAEELVSEMDRRIQVITDAFCDNLAEFNEENPRDALPYVVGVFDEYSAMILSFTDKADRSRFEAAIGHLAQKARAAGIHLIICMQRPDAAILKGAIKANILHRFALKLPQNQDSRVILDENGAETLLGKGDLLYKDGAGRLNRLQVPYLDNRTLKGLLPR</sequence>
<name>A0A0C1ZNP2_9BACT</name>
<keyword evidence="6" id="KW-0131">Cell cycle</keyword>
<evidence type="ECO:0000256" key="2">
    <source>
        <dbReference type="ARBA" id="ARBA00022840"/>
    </source>
</evidence>
<gene>
    <name evidence="6" type="ORF">DB30_05998</name>
</gene>
<keyword evidence="2 3" id="KW-0067">ATP-binding</keyword>
<comment type="caution">
    <text evidence="6">The sequence shown here is derived from an EMBL/GenBank/DDBJ whole genome shotgun (WGS) entry which is preliminary data.</text>
</comment>
<keyword evidence="6" id="KW-0132">Cell division</keyword>
<keyword evidence="1 3" id="KW-0547">Nucleotide-binding</keyword>
<evidence type="ECO:0000259" key="5">
    <source>
        <dbReference type="PROSITE" id="PS50901"/>
    </source>
</evidence>
<evidence type="ECO:0000313" key="6">
    <source>
        <dbReference type="EMBL" id="KIG19094.1"/>
    </source>
</evidence>
<dbReference type="InterPro" id="IPR027417">
    <property type="entry name" value="P-loop_NTPase"/>
</dbReference>
<feature type="domain" description="FtsK" evidence="5">
    <location>
        <begin position="1616"/>
        <end position="1809"/>
    </location>
</feature>
<proteinExistence type="predicted"/>
<dbReference type="InterPro" id="IPR002543">
    <property type="entry name" value="FtsK_dom"/>
</dbReference>
<accession>A0A0C1ZNP2</accession>
<evidence type="ECO:0000256" key="3">
    <source>
        <dbReference type="PROSITE-ProRule" id="PRU00289"/>
    </source>
</evidence>